<evidence type="ECO:0000259" key="3">
    <source>
        <dbReference type="SMART" id="SM00974"/>
    </source>
</evidence>
<feature type="region of interest" description="Disordered" evidence="2">
    <location>
        <begin position="129"/>
        <end position="159"/>
    </location>
</feature>
<dbReference type="PANTHER" id="PTHR28094">
    <property type="entry name" value="MEIOTICALLY UP-REGULATED GENE 113 PROTEIN"/>
    <property type="match status" value="1"/>
</dbReference>
<feature type="region of interest" description="Disordered" evidence="2">
    <location>
        <begin position="353"/>
        <end position="373"/>
    </location>
</feature>
<accession>A0A8H6DE27</accession>
<organism evidence="4 5">
    <name type="scientific">Fusarium globosum</name>
    <dbReference type="NCBI Taxonomy" id="78864"/>
    <lineage>
        <taxon>Eukaryota</taxon>
        <taxon>Fungi</taxon>
        <taxon>Dikarya</taxon>
        <taxon>Ascomycota</taxon>
        <taxon>Pezizomycotina</taxon>
        <taxon>Sordariomycetes</taxon>
        <taxon>Hypocreomycetidae</taxon>
        <taxon>Hypocreales</taxon>
        <taxon>Nectriaceae</taxon>
        <taxon>Fusarium</taxon>
        <taxon>Fusarium fujikuroi species complex</taxon>
    </lineage>
</organism>
<evidence type="ECO:0000256" key="2">
    <source>
        <dbReference type="SAM" id="MobiDB-lite"/>
    </source>
</evidence>
<feature type="domain" description="Bacteriophage T5 Orf172 DNA-binding" evidence="3">
    <location>
        <begin position="406"/>
        <end position="502"/>
    </location>
</feature>
<proteinExistence type="predicted"/>
<keyword evidence="1" id="KW-0175">Coiled coil</keyword>
<dbReference type="InterPro" id="IPR053006">
    <property type="entry name" value="Meiosis_regulatory"/>
</dbReference>
<evidence type="ECO:0000313" key="4">
    <source>
        <dbReference type="EMBL" id="KAF5713414.1"/>
    </source>
</evidence>
<evidence type="ECO:0000313" key="5">
    <source>
        <dbReference type="Proteomes" id="UP000532311"/>
    </source>
</evidence>
<feature type="coiled-coil region" evidence="1">
    <location>
        <begin position="546"/>
        <end position="584"/>
    </location>
</feature>
<name>A0A8H6DE27_9HYPO</name>
<gene>
    <name evidence="4" type="ORF">FGLOB1_4006</name>
</gene>
<comment type="caution">
    <text evidence="4">The sequence shown here is derived from an EMBL/GenBank/DDBJ whole genome shotgun (WGS) entry which is preliminary data.</text>
</comment>
<dbReference type="AlphaFoldDB" id="A0A8H6DE27"/>
<dbReference type="SMART" id="SM00974">
    <property type="entry name" value="T5orf172"/>
    <property type="match status" value="1"/>
</dbReference>
<reference evidence="4 5" key="1">
    <citation type="submission" date="2020-05" db="EMBL/GenBank/DDBJ databases">
        <title>Identification and distribution of gene clusters putatively required for synthesis of sphingolipid metabolism inhibitors in phylogenetically diverse species of the filamentous fungus Fusarium.</title>
        <authorList>
            <person name="Kim H.-S."/>
            <person name="Busman M."/>
            <person name="Brown D.W."/>
            <person name="Divon H."/>
            <person name="Uhlig S."/>
            <person name="Proctor R.H."/>
        </authorList>
    </citation>
    <scope>NUCLEOTIDE SEQUENCE [LARGE SCALE GENOMIC DNA]</scope>
    <source>
        <strain evidence="4 5">NRRL 26131</strain>
    </source>
</reference>
<dbReference type="InterPro" id="IPR018306">
    <property type="entry name" value="Phage_T5_Orf172_DNA-bd"/>
</dbReference>
<feature type="region of interest" description="Disordered" evidence="2">
    <location>
        <begin position="191"/>
        <end position="259"/>
    </location>
</feature>
<dbReference type="PANTHER" id="PTHR28094:SF1">
    <property type="entry name" value="MEIOTICALLY UP-REGULATED GENE 113 PROTEIN"/>
    <property type="match status" value="1"/>
</dbReference>
<evidence type="ECO:0000256" key="1">
    <source>
        <dbReference type="SAM" id="Coils"/>
    </source>
</evidence>
<protein>
    <recommendedName>
        <fullName evidence="3">Bacteriophage T5 Orf172 DNA-binding domain-containing protein</fullName>
    </recommendedName>
</protein>
<dbReference type="EMBL" id="JAAQPF010000148">
    <property type="protein sequence ID" value="KAF5713414.1"/>
    <property type="molecule type" value="Genomic_DNA"/>
</dbReference>
<feature type="compositionally biased region" description="Acidic residues" evidence="2">
    <location>
        <begin position="196"/>
        <end position="207"/>
    </location>
</feature>
<keyword evidence="5" id="KW-1185">Reference proteome</keyword>
<feature type="compositionally biased region" description="Basic and acidic residues" evidence="2">
    <location>
        <begin position="217"/>
        <end position="226"/>
    </location>
</feature>
<dbReference type="Pfam" id="PF10544">
    <property type="entry name" value="T5orf172"/>
    <property type="match status" value="1"/>
</dbReference>
<dbReference type="Proteomes" id="UP000532311">
    <property type="component" value="Unassembled WGS sequence"/>
</dbReference>
<sequence>MSPANSLAEANSSLYNALRIPQTGGIDCFAGRETQSQCLHTLPKRRRALIKPIVQALAVHDSNDEDQKATIEASLLDLAKKLVCHRPEKIHTETLVFDGDSFSNPVDYAHALLARRFYNWLKKKSKENPRLVRSSQKSSTSLRERGAAHTSKRNSDQSQCFVVYDTDDYEHSGGYLSDDVIESIEQDIDLSHEEASSEQDSEDEGMDECTRQTSTQRELRRPRLTRESPLGDWEIPRTPPRNHGSRHRNIYSRSPGPLSYPTPTGDAFLVSPGSITSPDPSEIFTPYSTASTPYSTFSTEGCETPRSSFRQRSYNERHMESPTRKTMQTDVDLLSSDMMMKMKLNVVDLVDHGEEAESDAESSRSRRSMTFDDTEKSPVHDIMNLLATSVTREWLGPGYIYCFADRSGPGYLKIGYVKSPEFSKSDKVARRMRQWKRDCKYDLVYKFDVFMPCAVKRIEALIHQTLRFQRKKASCPNKACTTKHREWFKIEEDEARRVIKIWEQFSKLSPYDGKGDLEDHWVRYKPTHLDDECLWNTKRWLGTEWVKFITETVETLMQEKQRAVEQYLAEMGQQLAALRRLKDEF</sequence>